<gene>
    <name evidence="1" type="ORF">FSP39_016421</name>
</gene>
<name>A0AA89C7U0_PINIB</name>
<reference evidence="1" key="1">
    <citation type="submission" date="2019-08" db="EMBL/GenBank/DDBJ databases">
        <title>The improved chromosome-level genome for the pearl oyster Pinctada fucata martensii using PacBio sequencing and Hi-C.</title>
        <authorList>
            <person name="Zheng Z."/>
        </authorList>
    </citation>
    <scope>NUCLEOTIDE SEQUENCE</scope>
    <source>
        <strain evidence="1">ZZ-2019</strain>
        <tissue evidence="1">Adductor muscle</tissue>
    </source>
</reference>
<accession>A0AA89C7U0</accession>
<proteinExistence type="predicted"/>
<dbReference type="Proteomes" id="UP001186944">
    <property type="component" value="Unassembled WGS sequence"/>
</dbReference>
<evidence type="ECO:0000313" key="1">
    <source>
        <dbReference type="EMBL" id="KAK3103098.1"/>
    </source>
</evidence>
<dbReference type="AlphaFoldDB" id="A0AA89C7U0"/>
<evidence type="ECO:0000313" key="2">
    <source>
        <dbReference type="Proteomes" id="UP001186944"/>
    </source>
</evidence>
<sequence length="75" mass="8288">MHVDFRLTPGDAVVTAVYAYDAVSKTTPYSDCAANFNSDSNQYQFKFSLNMTGQTQLTPTDSCGFSVRFCLNNLT</sequence>
<organism evidence="1 2">
    <name type="scientific">Pinctada imbricata</name>
    <name type="common">Atlantic pearl-oyster</name>
    <name type="synonym">Pinctada martensii</name>
    <dbReference type="NCBI Taxonomy" id="66713"/>
    <lineage>
        <taxon>Eukaryota</taxon>
        <taxon>Metazoa</taxon>
        <taxon>Spiralia</taxon>
        <taxon>Lophotrochozoa</taxon>
        <taxon>Mollusca</taxon>
        <taxon>Bivalvia</taxon>
        <taxon>Autobranchia</taxon>
        <taxon>Pteriomorphia</taxon>
        <taxon>Pterioida</taxon>
        <taxon>Pterioidea</taxon>
        <taxon>Pteriidae</taxon>
        <taxon>Pinctada</taxon>
    </lineage>
</organism>
<comment type="caution">
    <text evidence="1">The sequence shown here is derived from an EMBL/GenBank/DDBJ whole genome shotgun (WGS) entry which is preliminary data.</text>
</comment>
<dbReference type="EMBL" id="VSWD01000005">
    <property type="protein sequence ID" value="KAK3103098.1"/>
    <property type="molecule type" value="Genomic_DNA"/>
</dbReference>
<protein>
    <submittedName>
        <fullName evidence="1">Uncharacterized protein</fullName>
    </submittedName>
</protein>
<keyword evidence="2" id="KW-1185">Reference proteome</keyword>